<dbReference type="Pfam" id="PF00004">
    <property type="entry name" value="AAA"/>
    <property type="match status" value="1"/>
</dbReference>
<evidence type="ECO:0000259" key="6">
    <source>
        <dbReference type="SMART" id="SM00382"/>
    </source>
</evidence>
<dbReference type="PaxDb" id="5691-EAN78337"/>
<sequence length="532" mass="59563">MRRCVAYVQLKVGKITPSLWCVTIHHTRRSVALPDPHSILTSPAGLFALMSGRGSTSYDNTSCPKGVKMSGGRRRRRTEHGNGDGDGDKSSAGKGAFFNRDALSLAVLILLLAVTWEALVSQKHIFINKLKEWVFLTLEVRSSREEYAMIMDWMGQQPQGKRARNISLMPISVMKESSNENENEAMRGCSEDECSSCGFVPGFGSHYMKFEGTRLWITRSIDTTKQYRSSPHMDREDEVLRLVFFTRDRDVARRFMEKVRLSWEERSRDTVRVYLPGGWGNRWEFLSRRLRRPLSTLHLPESTTTIVDDAKFFLSSRDLYMSLGVPWRRGYLFEGAPGTGKTSFILALASELSLPVYLLSLQSKELDDSTLIKLVNSVPPRSLLVVEDLEAAIKSQVVRGEDISSANVVFNTEVGGGRDSGVSLSALLNAIDGIASSEGRILVITTNETMRLPAPQALLRPGRIDRRVCFGPLDATIMQEMQHSFLHLVKPFCADREGSRVTLEDCGVGALGTTPAELQNQFLAAIYRKCRR</sequence>
<keyword evidence="3" id="KW-0999">Mitochondrion inner membrane</keyword>
<dbReference type="InterPro" id="IPR050747">
    <property type="entry name" value="Mitochondrial_chaperone_BCS1"/>
</dbReference>
<evidence type="ECO:0000313" key="9">
    <source>
        <dbReference type="Proteomes" id="UP000008524"/>
    </source>
</evidence>
<evidence type="ECO:0000256" key="1">
    <source>
        <dbReference type="ARBA" id="ARBA00004434"/>
    </source>
</evidence>
<organism evidence="8 9">
    <name type="scientific">Trypanosoma brucei brucei (strain 927/4 GUTat10.1)</name>
    <dbReference type="NCBI Taxonomy" id="185431"/>
    <lineage>
        <taxon>Eukaryota</taxon>
        <taxon>Discoba</taxon>
        <taxon>Euglenozoa</taxon>
        <taxon>Kinetoplastea</taxon>
        <taxon>Metakinetoplastina</taxon>
        <taxon>Trypanosomatida</taxon>
        <taxon>Trypanosomatidae</taxon>
        <taxon>Trypanosoma</taxon>
    </lineage>
</organism>
<dbReference type="GeneID" id="3662209"/>
<dbReference type="Proteomes" id="UP000008524">
    <property type="component" value="Chromosome 10"/>
</dbReference>
<comment type="subcellular location">
    <subcellularLocation>
        <location evidence="1">Mitochondrion inner membrane</location>
        <topology evidence="1">Single-pass membrane protein</topology>
    </subcellularLocation>
</comment>
<dbReference type="SMART" id="SM01024">
    <property type="entry name" value="BCS1_N"/>
    <property type="match status" value="1"/>
</dbReference>
<dbReference type="OrthoDB" id="10251412at2759"/>
<dbReference type="InterPro" id="IPR003593">
    <property type="entry name" value="AAA+_ATPase"/>
</dbReference>
<dbReference type="InterPro" id="IPR003959">
    <property type="entry name" value="ATPase_AAA_core"/>
</dbReference>
<evidence type="ECO:0000256" key="5">
    <source>
        <dbReference type="SAM" id="Phobius"/>
    </source>
</evidence>
<gene>
    <name evidence="8" type="ORF">Tb10.6k15.0980</name>
</gene>
<dbReference type="GO" id="GO:0009060">
    <property type="term" value="P:aerobic respiration"/>
    <property type="evidence" value="ECO:0000247"/>
    <property type="project" value="GeneDB"/>
</dbReference>
<dbReference type="VEuPathDB" id="TriTrypDB:Tb927.10.9420"/>
<feature type="transmembrane region" description="Helical" evidence="5">
    <location>
        <begin position="102"/>
        <end position="119"/>
    </location>
</feature>
<evidence type="ECO:0000256" key="4">
    <source>
        <dbReference type="SAM" id="MobiDB-lite"/>
    </source>
</evidence>
<name>Q38A33_TRYB2</name>
<dbReference type="GO" id="GO:0016887">
    <property type="term" value="F:ATP hydrolysis activity"/>
    <property type="evidence" value="ECO:0007669"/>
    <property type="project" value="InterPro"/>
</dbReference>
<keyword evidence="5" id="KW-0812">Transmembrane</keyword>
<dbReference type="SUPFAM" id="SSF52540">
    <property type="entry name" value="P-loop containing nucleoside triphosphate hydrolases"/>
    <property type="match status" value="1"/>
</dbReference>
<dbReference type="GO" id="GO:0005524">
    <property type="term" value="F:ATP binding"/>
    <property type="evidence" value="ECO:0000255"/>
    <property type="project" value="GeneDB"/>
</dbReference>
<keyword evidence="9" id="KW-1185">Reference proteome</keyword>
<dbReference type="GO" id="GO:0005739">
    <property type="term" value="C:mitochondrion"/>
    <property type="evidence" value="ECO:0000314"/>
    <property type="project" value="GeneDB"/>
</dbReference>
<keyword evidence="5" id="KW-0472">Membrane</keyword>
<dbReference type="RefSeq" id="XP_823165.1">
    <property type="nucleotide sequence ID" value="XM_818072.1"/>
</dbReference>
<keyword evidence="5" id="KW-1133">Transmembrane helix</keyword>
<feature type="domain" description="AAA+ ATPase" evidence="6">
    <location>
        <begin position="327"/>
        <end position="474"/>
    </location>
</feature>
<evidence type="ECO:0000256" key="2">
    <source>
        <dbReference type="ARBA" id="ARBA00007448"/>
    </source>
</evidence>
<reference evidence="8 9" key="2">
    <citation type="journal article" date="2005" name="Science">
        <title>The genome of the African trypanosome Trypanosoma brucei.</title>
        <authorList>
            <person name="Berriman M."/>
            <person name="Ghedin E."/>
            <person name="Hertz-Fowler C."/>
            <person name="Blandin G."/>
            <person name="Renauld H."/>
            <person name="Bartholomeu D.C."/>
            <person name="Lennard N.J."/>
            <person name="Caler E."/>
            <person name="Hamlin N.E."/>
            <person name="Haas B."/>
            <person name="Bohme U."/>
            <person name="Hannick L."/>
            <person name="Aslett M.A."/>
            <person name="Shallom J."/>
            <person name="Marcello L."/>
            <person name="Hou L."/>
            <person name="Wickstead B."/>
            <person name="Alsmark U.C."/>
            <person name="Arrowsmith C."/>
            <person name="Atkin R.J."/>
            <person name="Barron A.J."/>
            <person name="Bringaud F."/>
            <person name="Brooks K."/>
            <person name="Carrington M."/>
            <person name="Cherevach I."/>
            <person name="Chillingworth T.J."/>
            <person name="Churcher C."/>
            <person name="Clark L.N."/>
            <person name="Corton C.H."/>
            <person name="Cronin A."/>
            <person name="Davies R.M."/>
            <person name="Doggett J."/>
            <person name="Djikeng A."/>
            <person name="Feldblyum T."/>
            <person name="Field M.C."/>
            <person name="Fraser A."/>
            <person name="Goodhead I."/>
            <person name="Hance Z."/>
            <person name="Harper D."/>
            <person name="Harris B.R."/>
            <person name="Hauser H."/>
            <person name="Hostetler J."/>
            <person name="Ivens A."/>
            <person name="Jagels K."/>
            <person name="Johnson D."/>
            <person name="Johnson J."/>
            <person name="Jones K."/>
            <person name="Kerhornou A.X."/>
            <person name="Koo H."/>
            <person name="Larke N."/>
            <person name="Landfear S."/>
            <person name="Larkin C."/>
            <person name="Leech V."/>
            <person name="Line A."/>
            <person name="Lord A."/>
            <person name="Macleod A."/>
            <person name="Mooney P.J."/>
            <person name="Moule S."/>
            <person name="Martin D.M."/>
            <person name="Morgan G.W."/>
            <person name="Mungall K."/>
            <person name="Norbertczak H."/>
            <person name="Ormond D."/>
            <person name="Pai G."/>
            <person name="Peacock C.S."/>
            <person name="Peterson J."/>
            <person name="Quail M.A."/>
            <person name="Rabbinowitsch E."/>
            <person name="Rajandream M.A."/>
            <person name="Reitter C."/>
            <person name="Salzberg S.L."/>
            <person name="Sanders M."/>
            <person name="Schobel S."/>
            <person name="Sharp S."/>
            <person name="Simmonds M."/>
            <person name="Simpson A.J."/>
            <person name="Tallon L."/>
            <person name="Turner C.M."/>
            <person name="Tait A."/>
            <person name="Tivey A.R."/>
            <person name="Van Aken S."/>
            <person name="Walker D."/>
            <person name="Wanless D."/>
            <person name="Wang S."/>
            <person name="White B."/>
            <person name="White O."/>
            <person name="Whitehead S."/>
            <person name="Woodward J."/>
            <person name="Wortman J."/>
            <person name="Adams M.D."/>
            <person name="Embley T.M."/>
            <person name="Gull K."/>
            <person name="Ullu E."/>
            <person name="Barry J.D."/>
            <person name="Fairlamb A.H."/>
            <person name="Opperdoes F."/>
            <person name="Barrell B.G."/>
            <person name="Donelson J.E."/>
            <person name="Hall N."/>
            <person name="Fraser C.M."/>
            <person name="Melville S.E."/>
            <person name="El-Sayed N.M."/>
        </authorList>
    </citation>
    <scope>NUCLEOTIDE SEQUENCE [LARGE SCALE GENOMIC DNA]</scope>
    <source>
        <strain evidence="8 9">927/4 GUTat10.1</strain>
    </source>
</reference>
<evidence type="ECO:0000256" key="3">
    <source>
        <dbReference type="ARBA" id="ARBA00022792"/>
    </source>
</evidence>
<dbReference type="InterPro" id="IPR027417">
    <property type="entry name" value="P-loop_NTPase"/>
</dbReference>
<dbReference type="AlphaFoldDB" id="Q38A33"/>
<dbReference type="eggNOG" id="KOG0743">
    <property type="taxonomic scope" value="Eukaryota"/>
</dbReference>
<dbReference type="PANTHER" id="PTHR23070">
    <property type="entry name" value="BCS1 AAA-TYPE ATPASE"/>
    <property type="match status" value="1"/>
</dbReference>
<keyword evidence="3" id="KW-0496">Mitochondrion</keyword>
<dbReference type="Gene3D" id="3.40.50.300">
    <property type="entry name" value="P-loop containing nucleotide triphosphate hydrolases"/>
    <property type="match status" value="1"/>
</dbReference>
<evidence type="ECO:0000313" key="8">
    <source>
        <dbReference type="EMBL" id="EAN78337.1"/>
    </source>
</evidence>
<protein>
    <submittedName>
        <fullName evidence="8">ATP-dependent chaperone, putative</fullName>
    </submittedName>
</protein>
<evidence type="ECO:0000259" key="7">
    <source>
        <dbReference type="SMART" id="SM01024"/>
    </source>
</evidence>
<dbReference type="STRING" id="185431.Q38A33"/>
<reference evidence="8 9" key="1">
    <citation type="journal article" date="2005" name="Science">
        <title>Comparative genomics of trypanosomatid parasitic protozoa.</title>
        <authorList>
            <person name="El-Sayed N.M."/>
            <person name="Myler P.J."/>
            <person name="Blandin G."/>
            <person name="Berriman M."/>
            <person name="Crabtree J."/>
            <person name="Aggarwal G."/>
            <person name="Caler E."/>
            <person name="Renauld H."/>
            <person name="Worthey E.A."/>
            <person name="Hertz-Fowler C."/>
            <person name="Ghedin E."/>
            <person name="Peacock C."/>
            <person name="Bartholomeu D.C."/>
            <person name="Haas B.J."/>
            <person name="Tran A.N."/>
            <person name="Wortman J.R."/>
            <person name="Alsmark U.C."/>
            <person name="Angiuoli S."/>
            <person name="Anupama A."/>
            <person name="Badger J."/>
            <person name="Bringaud F."/>
            <person name="Cadag E."/>
            <person name="Carlton J.M."/>
            <person name="Cerqueira G.C."/>
            <person name="Creasy T."/>
            <person name="Delcher A.L."/>
            <person name="Djikeng A."/>
            <person name="Embley T.M."/>
            <person name="Hauser C."/>
            <person name="Ivens A.C."/>
            <person name="Kummerfeld S.K."/>
            <person name="Pereira-Leal J.B."/>
            <person name="Nilsson D."/>
            <person name="Peterson J."/>
            <person name="Salzberg S.L."/>
            <person name="Shallom J."/>
            <person name="Silva J.C."/>
            <person name="Sundaram J."/>
            <person name="Westenberger S."/>
            <person name="White O."/>
            <person name="Melville S.E."/>
            <person name="Donelson J.E."/>
            <person name="Andersson B."/>
            <person name="Stuart K.D."/>
            <person name="Hall N."/>
        </authorList>
    </citation>
    <scope>NUCLEOTIDE SEQUENCE [LARGE SCALE GENOMIC DNA]</scope>
    <source>
        <strain evidence="8 9">927/4 GUTat10.1</strain>
    </source>
</reference>
<dbReference type="InParanoid" id="Q38A33"/>
<dbReference type="InterPro" id="IPR014851">
    <property type="entry name" value="BCS1_N"/>
</dbReference>
<dbReference type="OMA" id="QEFAMIV"/>
<accession>Q38A33</accession>
<dbReference type="Pfam" id="PF08740">
    <property type="entry name" value="BCS1_N"/>
    <property type="match status" value="1"/>
</dbReference>
<feature type="domain" description="BCS1 N-terminal" evidence="7">
    <location>
        <begin position="110"/>
        <end position="297"/>
    </location>
</feature>
<feature type="region of interest" description="Disordered" evidence="4">
    <location>
        <begin position="58"/>
        <end position="91"/>
    </location>
</feature>
<proteinExistence type="inferred from homology"/>
<feature type="compositionally biased region" description="Basic and acidic residues" evidence="4">
    <location>
        <begin position="79"/>
        <end position="91"/>
    </location>
</feature>
<dbReference type="KEGG" id="tbr:Tb10.6k15.0980"/>
<comment type="similarity">
    <text evidence="2">Belongs to the AAA ATPase family. BCS1 subfamily.</text>
</comment>
<dbReference type="EMBL" id="CM000208">
    <property type="protein sequence ID" value="EAN78337.1"/>
    <property type="molecule type" value="Genomic_DNA"/>
</dbReference>
<dbReference type="GO" id="GO:0005743">
    <property type="term" value="C:mitochondrial inner membrane"/>
    <property type="evidence" value="ECO:0007669"/>
    <property type="project" value="UniProtKB-SubCell"/>
</dbReference>
<dbReference type="SMART" id="SM00382">
    <property type="entry name" value="AAA"/>
    <property type="match status" value="1"/>
</dbReference>